<evidence type="ECO:0000313" key="2">
    <source>
        <dbReference type="Proteomes" id="UP000095283"/>
    </source>
</evidence>
<accession>A0A1I7WI58</accession>
<feature type="transmembrane region" description="Helical" evidence="1">
    <location>
        <begin position="39"/>
        <end position="61"/>
    </location>
</feature>
<evidence type="ECO:0000313" key="3">
    <source>
        <dbReference type="WBParaSite" id="Hba_04690"/>
    </source>
</evidence>
<name>A0A1I7WI58_HETBA</name>
<keyword evidence="1" id="KW-1133">Transmembrane helix</keyword>
<evidence type="ECO:0000256" key="1">
    <source>
        <dbReference type="SAM" id="Phobius"/>
    </source>
</evidence>
<dbReference type="AlphaFoldDB" id="A0A1I7WI58"/>
<dbReference type="Proteomes" id="UP000095283">
    <property type="component" value="Unplaced"/>
</dbReference>
<dbReference type="WBParaSite" id="Hba_04690">
    <property type="protein sequence ID" value="Hba_04690"/>
    <property type="gene ID" value="Hba_04690"/>
</dbReference>
<sequence length="120" mass="13666">MASAACIMIFCSQAVLRTMQMGTSKSTMALQKQVQKTLYAQFFIPFIFIHIPFYSICLAPFLNIRSTGISDYLPILFAWSPAINPIMVLYVVGDFRRFLINTLKRKKIGASNSYFIPYCT</sequence>
<dbReference type="Pfam" id="PF10326">
    <property type="entry name" value="7TM_GPCR_Str"/>
    <property type="match status" value="1"/>
</dbReference>
<dbReference type="InterPro" id="IPR019428">
    <property type="entry name" value="7TM_GPCR_serpentine_rcpt_Str"/>
</dbReference>
<keyword evidence="2" id="KW-1185">Reference proteome</keyword>
<dbReference type="PANTHER" id="PTHR47758">
    <property type="entry name" value="SERPENTINE RECEPTOR, CLASS M-RELATED"/>
    <property type="match status" value="1"/>
</dbReference>
<organism evidence="2 3">
    <name type="scientific">Heterorhabditis bacteriophora</name>
    <name type="common">Entomopathogenic nematode worm</name>
    <dbReference type="NCBI Taxonomy" id="37862"/>
    <lineage>
        <taxon>Eukaryota</taxon>
        <taxon>Metazoa</taxon>
        <taxon>Ecdysozoa</taxon>
        <taxon>Nematoda</taxon>
        <taxon>Chromadorea</taxon>
        <taxon>Rhabditida</taxon>
        <taxon>Rhabditina</taxon>
        <taxon>Rhabditomorpha</taxon>
        <taxon>Strongyloidea</taxon>
        <taxon>Heterorhabditidae</taxon>
        <taxon>Heterorhabditis</taxon>
    </lineage>
</organism>
<protein>
    <submittedName>
        <fullName evidence="3">G_PROTEIN_RECEP_F1_2 domain-containing protein</fullName>
    </submittedName>
</protein>
<dbReference type="SUPFAM" id="SSF81321">
    <property type="entry name" value="Family A G protein-coupled receptor-like"/>
    <property type="match status" value="1"/>
</dbReference>
<keyword evidence="1" id="KW-0472">Membrane</keyword>
<dbReference type="PANTHER" id="PTHR47758:SF4">
    <property type="entry name" value="SERPENTINE RECEPTOR, CLASS M"/>
    <property type="match status" value="1"/>
</dbReference>
<reference evidence="3" key="1">
    <citation type="submission" date="2016-11" db="UniProtKB">
        <authorList>
            <consortium name="WormBaseParasite"/>
        </authorList>
    </citation>
    <scope>IDENTIFICATION</scope>
</reference>
<proteinExistence type="predicted"/>
<feature type="transmembrane region" description="Helical" evidence="1">
    <location>
        <begin position="73"/>
        <end position="93"/>
    </location>
</feature>
<keyword evidence="1" id="KW-0812">Transmembrane</keyword>